<organism evidence="2 3">
    <name type="scientific">Pseudogymnoascus verrucosus</name>
    <dbReference type="NCBI Taxonomy" id="342668"/>
    <lineage>
        <taxon>Eukaryota</taxon>
        <taxon>Fungi</taxon>
        <taxon>Dikarya</taxon>
        <taxon>Ascomycota</taxon>
        <taxon>Pezizomycotina</taxon>
        <taxon>Leotiomycetes</taxon>
        <taxon>Thelebolales</taxon>
        <taxon>Thelebolaceae</taxon>
        <taxon>Pseudogymnoascus</taxon>
    </lineage>
</organism>
<feature type="compositionally biased region" description="Basic and acidic residues" evidence="1">
    <location>
        <begin position="307"/>
        <end position="320"/>
    </location>
</feature>
<evidence type="ECO:0000313" key="3">
    <source>
        <dbReference type="Proteomes" id="UP000091956"/>
    </source>
</evidence>
<dbReference type="Proteomes" id="UP000091956">
    <property type="component" value="Unassembled WGS sequence"/>
</dbReference>
<dbReference type="GeneID" id="28838620"/>
<feature type="compositionally biased region" description="Polar residues" evidence="1">
    <location>
        <begin position="288"/>
        <end position="301"/>
    </location>
</feature>
<accession>A0A1B8GHT6</accession>
<sequence length="326" mass="36131">MSQRLATYFVPATGIDREVITTDICRYLGNDALVKPGQHKNSKGEPIAGYFITAYRALTTDQLTDIKADSARWGAERAKNQTNRGSQGGGISPLRDSDVGVRSSNITPDVGYRSSLTRARQQQPPWDDAPQLQGGGYSIPSPQQQPNQAGGRYDGYPGQPQQQPPQPYGAQPEYNPNPNYSYGTPVQYGLSQAPSQPPRTGYAPPNPGYGEGRGMNQGYQPDNRAPPQGYYDQPPIMPQGRGQPVPPPQQYQQRDSLPGQDPYNYNGGRGPQEDQNMEYDGYEEDFPDQSNQAPKPTSSGQSRHRSERSDRDPERRTDRHPGKHRR</sequence>
<keyword evidence="3" id="KW-1185">Reference proteome</keyword>
<gene>
    <name evidence="2" type="ORF">VE01_05234</name>
</gene>
<dbReference type="PANTHER" id="PTHR39609:SF1">
    <property type="entry name" value="RFEG"/>
    <property type="match status" value="1"/>
</dbReference>
<reference evidence="3" key="2">
    <citation type="journal article" date="2018" name="Nat. Commun.">
        <title>Extreme sensitivity to ultraviolet light in the fungal pathogen causing white-nose syndrome of bats.</title>
        <authorList>
            <person name="Palmer J.M."/>
            <person name="Drees K.P."/>
            <person name="Foster J.T."/>
            <person name="Lindner D.L."/>
        </authorList>
    </citation>
    <scope>NUCLEOTIDE SEQUENCE [LARGE SCALE GENOMIC DNA]</scope>
    <source>
        <strain evidence="3">UAMH 10579</strain>
    </source>
</reference>
<dbReference type="PANTHER" id="PTHR39609">
    <property type="entry name" value="RFEG-RELATED"/>
    <property type="match status" value="1"/>
</dbReference>
<feature type="compositionally biased region" description="Acidic residues" evidence="1">
    <location>
        <begin position="275"/>
        <end position="287"/>
    </location>
</feature>
<evidence type="ECO:0000256" key="1">
    <source>
        <dbReference type="SAM" id="MobiDB-lite"/>
    </source>
</evidence>
<reference evidence="2 3" key="1">
    <citation type="submission" date="2016-03" db="EMBL/GenBank/DDBJ databases">
        <title>Comparative genomics of Pseudogymnoascus destructans, the fungus causing white-nose syndrome of bats.</title>
        <authorList>
            <person name="Palmer J.M."/>
            <person name="Drees K.P."/>
            <person name="Foster J.T."/>
            <person name="Lindner D.L."/>
        </authorList>
    </citation>
    <scope>NUCLEOTIDE SEQUENCE [LARGE SCALE GENOMIC DNA]</scope>
    <source>
        <strain evidence="2 3">UAMH 10579</strain>
    </source>
</reference>
<feature type="compositionally biased region" description="Polar residues" evidence="1">
    <location>
        <begin position="174"/>
        <end position="194"/>
    </location>
</feature>
<feature type="compositionally biased region" description="Polar residues" evidence="1">
    <location>
        <begin position="114"/>
        <end position="124"/>
    </location>
</feature>
<dbReference type="RefSeq" id="XP_059319595.1">
    <property type="nucleotide sequence ID" value="XM_059463684.1"/>
</dbReference>
<feature type="region of interest" description="Disordered" evidence="1">
    <location>
        <begin position="74"/>
        <end position="326"/>
    </location>
</feature>
<evidence type="ECO:0000313" key="2">
    <source>
        <dbReference type="EMBL" id="OBT95412.2"/>
    </source>
</evidence>
<dbReference type="EMBL" id="KV460235">
    <property type="protein sequence ID" value="OBT95412.2"/>
    <property type="molecule type" value="Genomic_DNA"/>
</dbReference>
<dbReference type="STRING" id="342668.A0A1B8GHT6"/>
<proteinExistence type="predicted"/>
<protein>
    <submittedName>
        <fullName evidence="2">Uncharacterized protein</fullName>
    </submittedName>
</protein>
<feature type="compositionally biased region" description="Low complexity" evidence="1">
    <location>
        <begin position="150"/>
        <end position="161"/>
    </location>
</feature>
<name>A0A1B8GHT6_9PEZI</name>
<dbReference type="AlphaFoldDB" id="A0A1B8GHT6"/>